<dbReference type="RefSeq" id="WP_208020279.1">
    <property type="nucleotide sequence ID" value="NZ_JAAONY010000004.1"/>
</dbReference>
<accession>A0A7X0JWR6</accession>
<dbReference type="Proteomes" id="UP000528457">
    <property type="component" value="Unassembled WGS sequence"/>
</dbReference>
<keyword evidence="4 7" id="KW-0238">DNA-binding</keyword>
<evidence type="ECO:0000313" key="8">
    <source>
        <dbReference type="Proteomes" id="UP000528457"/>
    </source>
</evidence>
<keyword evidence="2" id="KW-0663">Pyridoxal phosphate</keyword>
<dbReference type="Gene3D" id="3.90.1150.10">
    <property type="entry name" value="Aspartate Aminotransferase, domain 1"/>
    <property type="match status" value="1"/>
</dbReference>
<comment type="caution">
    <text evidence="7">The sequence shown here is derived from an EMBL/GenBank/DDBJ whole genome shotgun (WGS) entry which is preliminary data.</text>
</comment>
<dbReference type="EMBL" id="JACHHT010000004">
    <property type="protein sequence ID" value="MBB6523648.1"/>
    <property type="molecule type" value="Genomic_DNA"/>
</dbReference>
<protein>
    <submittedName>
        <fullName evidence="7">DNA-binding transcriptional MocR family regulator</fullName>
    </submittedName>
</protein>
<reference evidence="7 8" key="1">
    <citation type="submission" date="2020-08" db="EMBL/GenBank/DDBJ databases">
        <title>Genomic Encyclopedia of Type Strains, Phase IV (KMG-IV): sequencing the most valuable type-strain genomes for metagenomic binning, comparative biology and taxonomic classification.</title>
        <authorList>
            <person name="Goeker M."/>
        </authorList>
    </citation>
    <scope>NUCLEOTIDE SEQUENCE [LARGE SCALE GENOMIC DNA]</scope>
    <source>
        <strain evidence="7 8">DSM 22368</strain>
    </source>
</reference>
<dbReference type="InterPro" id="IPR015424">
    <property type="entry name" value="PyrdxlP-dep_Trfase"/>
</dbReference>
<dbReference type="CDD" id="cd07377">
    <property type="entry name" value="WHTH_GntR"/>
    <property type="match status" value="1"/>
</dbReference>
<dbReference type="InterPro" id="IPR051446">
    <property type="entry name" value="HTH_trans_reg/aminotransferase"/>
</dbReference>
<dbReference type="SMART" id="SM00345">
    <property type="entry name" value="HTH_GNTR"/>
    <property type="match status" value="1"/>
</dbReference>
<dbReference type="Pfam" id="PF00155">
    <property type="entry name" value="Aminotran_1_2"/>
    <property type="match status" value="1"/>
</dbReference>
<dbReference type="CDD" id="cd00609">
    <property type="entry name" value="AAT_like"/>
    <property type="match status" value="1"/>
</dbReference>
<sequence>MALLPINRHDEQPLVEQIVQGFSQRIEQRSMRSGSKVPSIRRFAEEHGVSRFTVVQAYDRLVASGHLQSRKGSGFYVGKVAIPEKVHTACQLDRAGDVLWLLRQALKDGQYRFQPGCGWLPADWMDAANVQRSLRQLSRNSGAHLVDYSQAGGYVPLRQQLVRRLEEAGIRAEVPQIVTCHGASHGVDLVCRLMLRPGDKVLIDDPAYFNLFGMLKLFGAEVLAVPRLEDGPDISVLKELLALHKPKLMITTAILHNPTSSCISPAIAYELLKLAEQHNFYILEDDIYGDLHPNPGPRLASLDQLNRVIYVSSFSKTVSAALRVGYIACRQDLTAELMDLKLLTQLTSSEIAERAVHHTLAEGLYRKHVRRLHGRLDEARECASEGLEKLGFEIFGHAEHGMFVWATVPDGPLNSSELAQKALEHDMVLAPGNVFRADGQGENSMRFNVANTGPEALALLGRILSGA</sequence>
<dbReference type="PANTHER" id="PTHR46577:SF2">
    <property type="entry name" value="TRANSCRIPTIONAL REGULATORY PROTEIN"/>
    <property type="match status" value="1"/>
</dbReference>
<evidence type="ECO:0000256" key="3">
    <source>
        <dbReference type="ARBA" id="ARBA00023015"/>
    </source>
</evidence>
<dbReference type="InterPro" id="IPR015421">
    <property type="entry name" value="PyrdxlP-dep_Trfase_major"/>
</dbReference>
<dbReference type="PROSITE" id="PS50949">
    <property type="entry name" value="HTH_GNTR"/>
    <property type="match status" value="1"/>
</dbReference>
<dbReference type="InterPro" id="IPR004839">
    <property type="entry name" value="Aminotransferase_I/II_large"/>
</dbReference>
<keyword evidence="8" id="KW-1185">Reference proteome</keyword>
<feature type="domain" description="HTH gntR-type" evidence="6">
    <location>
        <begin position="12"/>
        <end position="80"/>
    </location>
</feature>
<dbReference type="Gene3D" id="1.10.10.10">
    <property type="entry name" value="Winged helix-like DNA-binding domain superfamily/Winged helix DNA-binding domain"/>
    <property type="match status" value="1"/>
</dbReference>
<dbReference type="GO" id="GO:0003700">
    <property type="term" value="F:DNA-binding transcription factor activity"/>
    <property type="evidence" value="ECO:0007669"/>
    <property type="project" value="InterPro"/>
</dbReference>
<dbReference type="GO" id="GO:0003677">
    <property type="term" value="F:DNA binding"/>
    <property type="evidence" value="ECO:0007669"/>
    <property type="project" value="UniProtKB-KW"/>
</dbReference>
<keyword evidence="5" id="KW-0804">Transcription</keyword>
<dbReference type="PANTHER" id="PTHR46577">
    <property type="entry name" value="HTH-TYPE TRANSCRIPTIONAL REGULATORY PROTEIN GABR"/>
    <property type="match status" value="1"/>
</dbReference>
<dbReference type="GO" id="GO:0030170">
    <property type="term" value="F:pyridoxal phosphate binding"/>
    <property type="evidence" value="ECO:0007669"/>
    <property type="project" value="InterPro"/>
</dbReference>
<dbReference type="InterPro" id="IPR036390">
    <property type="entry name" value="WH_DNA-bd_sf"/>
</dbReference>
<dbReference type="SUPFAM" id="SSF53383">
    <property type="entry name" value="PLP-dependent transferases"/>
    <property type="match status" value="1"/>
</dbReference>
<evidence type="ECO:0000313" key="7">
    <source>
        <dbReference type="EMBL" id="MBB6523648.1"/>
    </source>
</evidence>
<proteinExistence type="inferred from homology"/>
<dbReference type="InParanoid" id="A0A7X0JWR6"/>
<keyword evidence="3" id="KW-0805">Transcription regulation</keyword>
<evidence type="ECO:0000256" key="2">
    <source>
        <dbReference type="ARBA" id="ARBA00022898"/>
    </source>
</evidence>
<dbReference type="InterPro" id="IPR036388">
    <property type="entry name" value="WH-like_DNA-bd_sf"/>
</dbReference>
<dbReference type="Gene3D" id="3.40.640.10">
    <property type="entry name" value="Type I PLP-dependent aspartate aminotransferase-like (Major domain)"/>
    <property type="match status" value="1"/>
</dbReference>
<evidence type="ECO:0000259" key="6">
    <source>
        <dbReference type="PROSITE" id="PS50949"/>
    </source>
</evidence>
<dbReference type="InterPro" id="IPR015422">
    <property type="entry name" value="PyrdxlP-dep_Trfase_small"/>
</dbReference>
<dbReference type="AlphaFoldDB" id="A0A7X0JWR6"/>
<evidence type="ECO:0000256" key="4">
    <source>
        <dbReference type="ARBA" id="ARBA00023125"/>
    </source>
</evidence>
<name>A0A7X0JWR6_9GAMM</name>
<comment type="similarity">
    <text evidence="1">In the C-terminal section; belongs to the class-I pyridoxal-phosphate-dependent aminotransferase family.</text>
</comment>
<dbReference type="Pfam" id="PF00392">
    <property type="entry name" value="GntR"/>
    <property type="match status" value="1"/>
</dbReference>
<evidence type="ECO:0000256" key="5">
    <source>
        <dbReference type="ARBA" id="ARBA00023163"/>
    </source>
</evidence>
<gene>
    <name evidence="7" type="ORF">HNR48_003962</name>
</gene>
<dbReference type="InterPro" id="IPR000524">
    <property type="entry name" value="Tscrpt_reg_HTH_GntR"/>
</dbReference>
<dbReference type="SUPFAM" id="SSF46785">
    <property type="entry name" value="Winged helix' DNA-binding domain"/>
    <property type="match status" value="1"/>
</dbReference>
<organism evidence="7 8">
    <name type="scientific">Pseudoteredinibacter isoporae</name>
    <dbReference type="NCBI Taxonomy" id="570281"/>
    <lineage>
        <taxon>Bacteria</taxon>
        <taxon>Pseudomonadati</taxon>
        <taxon>Pseudomonadota</taxon>
        <taxon>Gammaproteobacteria</taxon>
        <taxon>Cellvibrionales</taxon>
        <taxon>Cellvibrionaceae</taxon>
        <taxon>Pseudoteredinibacter</taxon>
    </lineage>
</organism>
<evidence type="ECO:0000256" key="1">
    <source>
        <dbReference type="ARBA" id="ARBA00005384"/>
    </source>
</evidence>